<protein>
    <submittedName>
        <fullName evidence="1">Uncharacterized protein</fullName>
    </submittedName>
</protein>
<sequence>MSAEHQKRPPAEMALIEVFDATKEAQQIASAILLAARGIFDNSDSDGLTLLADMMRGQLRSLEHEVRGAQRAIGFAEGGTP</sequence>
<comment type="caution">
    <text evidence="1">The sequence shown here is derived from an EMBL/GenBank/DDBJ whole genome shotgun (WGS) entry which is preliminary data.</text>
</comment>
<evidence type="ECO:0000313" key="2">
    <source>
        <dbReference type="Proteomes" id="UP001055093"/>
    </source>
</evidence>
<accession>A0ABQ4UYJ2</accession>
<dbReference type="RefSeq" id="WP_238308374.1">
    <property type="nucleotide sequence ID" value="NZ_BPRE01000013.1"/>
</dbReference>
<evidence type="ECO:0000313" key="1">
    <source>
        <dbReference type="EMBL" id="GJE77256.1"/>
    </source>
</evidence>
<reference evidence="1" key="1">
    <citation type="journal article" date="2021" name="Front. Microbiol.">
        <title>Comprehensive Comparative Genomics and Phenotyping of Methylobacterium Species.</title>
        <authorList>
            <person name="Alessa O."/>
            <person name="Ogura Y."/>
            <person name="Fujitani Y."/>
            <person name="Takami H."/>
            <person name="Hayashi T."/>
            <person name="Sahin N."/>
            <person name="Tani A."/>
        </authorList>
    </citation>
    <scope>NUCLEOTIDE SEQUENCE</scope>
    <source>
        <strain evidence="1">DSM 14458</strain>
    </source>
</reference>
<proteinExistence type="predicted"/>
<name>A0ABQ4UYJ2_9HYPH</name>
<dbReference type="Proteomes" id="UP001055093">
    <property type="component" value="Unassembled WGS sequence"/>
</dbReference>
<keyword evidence="2" id="KW-1185">Reference proteome</keyword>
<reference evidence="1" key="2">
    <citation type="submission" date="2021-08" db="EMBL/GenBank/DDBJ databases">
        <authorList>
            <person name="Tani A."/>
            <person name="Ola A."/>
            <person name="Ogura Y."/>
            <person name="Katsura K."/>
            <person name="Hayashi T."/>
        </authorList>
    </citation>
    <scope>NUCLEOTIDE SEQUENCE</scope>
    <source>
        <strain evidence="1">DSM 14458</strain>
    </source>
</reference>
<dbReference type="EMBL" id="BPRE01000013">
    <property type="protein sequence ID" value="GJE77256.1"/>
    <property type="molecule type" value="Genomic_DNA"/>
</dbReference>
<organism evidence="1 2">
    <name type="scientific">Methylorubrum suomiense</name>
    <dbReference type="NCBI Taxonomy" id="144191"/>
    <lineage>
        <taxon>Bacteria</taxon>
        <taxon>Pseudomonadati</taxon>
        <taxon>Pseudomonadota</taxon>
        <taxon>Alphaproteobacteria</taxon>
        <taxon>Hyphomicrobiales</taxon>
        <taxon>Methylobacteriaceae</taxon>
        <taxon>Methylorubrum</taxon>
    </lineage>
</organism>
<gene>
    <name evidence="1" type="ORF">BGCPKDLD_3859</name>
</gene>